<dbReference type="GO" id="GO:0003677">
    <property type="term" value="F:DNA binding"/>
    <property type="evidence" value="ECO:0007669"/>
    <property type="project" value="UniProtKB-KW"/>
</dbReference>
<dbReference type="GO" id="GO:0006313">
    <property type="term" value="P:DNA transposition"/>
    <property type="evidence" value="ECO:0007669"/>
    <property type="project" value="InterPro"/>
</dbReference>
<dbReference type="InterPro" id="IPR002513">
    <property type="entry name" value="Tn3_Tnp_DDE_dom"/>
</dbReference>
<sequence>MTQRQQTAYPKLEAHFTYAILSTRYHPTENERQWAASISQPIARLGFLVQLKLVQRLGYFLSPSEAPSPIIEHIRKVADIHVKPTSKQWANYQRSGTRQRHITQIRQHHGIRRFTQHEHDWLRQIAETAAFTKEAVTDIVNVMLEELVHHRFELPGLSVLERQAQQSRHQVNDQLYTGITIKLNTAAKKQLDQLLSTQASSGTYSDWQRLKREPKKPTNKAIRSYLHHVKWLRALETQMPTLSLPTAKYRQFMLEARALDAKEMRDLRPNKRYALAVILIRSQHGQALDDVAELFIKLIRGLERQAQDNLQSYILQQQAQTNELIGTLRDMLLEMDTPGSAAERLKRLDDRAGPDKEALVAKCDEHLAYSGNNYYPFLLRPYRTKRSLLFNCLSILTLRSTSSDKTTERLIRCLLSLRDVRQEHIDKRYVLDAFDGIKGSKWLSTAWQKLVLGPPKREDDFITFHRKYLELCILLHIKQELASVDLYVVNSEQYKDYREGLVDDATYARELPRYAQQVELPLEKPGELIQHLKSKLERLAQRVDERFPENTYAQIKEGRISLKRLSTQRPGAAIQRVDDAISQQLEPTSIVDILVDSERWLNLSDLFYPLSGQQSKVDDPARRFVTTLFCYGCNLGPTQTARSIKGISPKQVAWLNLKQVTDVRLDKAIANVINAYNQFDLPRFWGSGQHASVDGTKWELYEQNLMSEYHIRYGGYGGIGYYHVSDTYIALYSHFLSCGAYEGNYLIDGLLKNQSEIQPEFLHGDTQSQSYPVFGLSYLLGIQLMPRIRNIHDLNLFRPDKTCRYEHIDQLFSGSIDFALIEQLLPDMLKIILSIKLGRMPASSLLRRLGTYSRKNKLYFAFRELGKVVRTLFLLNYIDNVDLRQVIQSETNKSEEFNGFIKWLFFGGDGVIAQNIRHEQSKIVKYNHLVANMVVLYNTERMTRILKQLMEDGTEITADIIAGLSPYRTAHINRFGDYILDMSRQALRPDYRIEVLTKPKDHE</sequence>
<keyword evidence="4" id="KW-0233">DNA recombination</keyword>
<evidence type="ECO:0000256" key="1">
    <source>
        <dbReference type="ARBA" id="ARBA00009402"/>
    </source>
</evidence>
<evidence type="ECO:0000259" key="5">
    <source>
        <dbReference type="Pfam" id="PF01526"/>
    </source>
</evidence>
<dbReference type="Pfam" id="PF01526">
    <property type="entry name" value="DDE_Tnp_Tn3"/>
    <property type="match status" value="1"/>
</dbReference>
<dbReference type="EMBL" id="SNXI01000001">
    <property type="protein sequence ID" value="TDP40751.1"/>
    <property type="molecule type" value="Genomic_DNA"/>
</dbReference>
<comment type="caution">
    <text evidence="7">The sequence shown here is derived from an EMBL/GenBank/DDBJ whole genome shotgun (WGS) entry which is preliminary data.</text>
</comment>
<dbReference type="AlphaFoldDB" id="A0A4R6PRK2"/>
<name>A0A4R6PRK2_9GAMM</name>
<evidence type="ECO:0000313" key="8">
    <source>
        <dbReference type="Proteomes" id="UP000295531"/>
    </source>
</evidence>
<protein>
    <submittedName>
        <fullName evidence="7">TnpA family transposase</fullName>
    </submittedName>
</protein>
<dbReference type="InterPro" id="IPR025296">
    <property type="entry name" value="DUF4158"/>
</dbReference>
<proteinExistence type="inferred from homology"/>
<organism evidence="7 8">
    <name type="scientific">Idiomarina aquatica</name>
    <dbReference type="NCBI Taxonomy" id="1327752"/>
    <lineage>
        <taxon>Bacteria</taxon>
        <taxon>Pseudomonadati</taxon>
        <taxon>Pseudomonadota</taxon>
        <taxon>Gammaproteobacteria</taxon>
        <taxon>Alteromonadales</taxon>
        <taxon>Idiomarinaceae</taxon>
        <taxon>Idiomarina</taxon>
    </lineage>
</organism>
<dbReference type="InterPro" id="IPR047653">
    <property type="entry name" value="Tn3-like_transpos"/>
</dbReference>
<feature type="domain" description="Tn3 transposase DDE" evidence="5">
    <location>
        <begin position="592"/>
        <end position="978"/>
    </location>
</feature>
<dbReference type="GO" id="GO:0004803">
    <property type="term" value="F:transposase activity"/>
    <property type="evidence" value="ECO:0007669"/>
    <property type="project" value="InterPro"/>
</dbReference>
<evidence type="ECO:0000256" key="2">
    <source>
        <dbReference type="ARBA" id="ARBA00022578"/>
    </source>
</evidence>
<reference evidence="7 8" key="1">
    <citation type="submission" date="2019-03" db="EMBL/GenBank/DDBJ databases">
        <title>Freshwater and sediment microbial communities from various areas in North America, analyzing microbe dynamics in response to fracking.</title>
        <authorList>
            <person name="Lamendella R."/>
        </authorList>
    </citation>
    <scope>NUCLEOTIDE SEQUENCE [LARGE SCALE GENOMIC DNA]</scope>
    <source>
        <strain evidence="7 8">18_TX</strain>
    </source>
</reference>
<dbReference type="NCBIfam" id="NF033527">
    <property type="entry name" value="transpos_Tn3"/>
    <property type="match status" value="1"/>
</dbReference>
<dbReference type="Proteomes" id="UP000295531">
    <property type="component" value="Unassembled WGS sequence"/>
</dbReference>
<dbReference type="RefSeq" id="WP_133538456.1">
    <property type="nucleotide sequence ID" value="NZ_SNXI01000001.1"/>
</dbReference>
<dbReference type="OrthoDB" id="5292689at2"/>
<evidence type="ECO:0000256" key="4">
    <source>
        <dbReference type="ARBA" id="ARBA00023172"/>
    </source>
</evidence>
<keyword evidence="3" id="KW-0238">DNA-binding</keyword>
<accession>A0A4R6PRK2</accession>
<keyword evidence="2" id="KW-0815">Transposition</keyword>
<keyword evidence="8" id="KW-1185">Reference proteome</keyword>
<dbReference type="Pfam" id="PF13700">
    <property type="entry name" value="DUF4158"/>
    <property type="match status" value="1"/>
</dbReference>
<evidence type="ECO:0000256" key="3">
    <source>
        <dbReference type="ARBA" id="ARBA00023125"/>
    </source>
</evidence>
<comment type="similarity">
    <text evidence="1">Belongs to the transposase 7 family.</text>
</comment>
<evidence type="ECO:0000259" key="6">
    <source>
        <dbReference type="Pfam" id="PF13700"/>
    </source>
</evidence>
<gene>
    <name evidence="7" type="ORF">DEU29_101301</name>
</gene>
<evidence type="ECO:0000313" key="7">
    <source>
        <dbReference type="EMBL" id="TDP40751.1"/>
    </source>
</evidence>
<feature type="domain" description="DUF4158" evidence="6">
    <location>
        <begin position="1"/>
        <end position="165"/>
    </location>
</feature>